<dbReference type="Pfam" id="PF00561">
    <property type="entry name" value="Abhydrolase_1"/>
    <property type="match status" value="1"/>
</dbReference>
<dbReference type="PANTHER" id="PTHR43798">
    <property type="entry name" value="MONOACYLGLYCEROL LIPASE"/>
    <property type="match status" value="1"/>
</dbReference>
<dbReference type="Proteomes" id="UP001596337">
    <property type="component" value="Unassembled WGS sequence"/>
</dbReference>
<keyword evidence="3" id="KW-1185">Reference proteome</keyword>
<dbReference type="GO" id="GO:0016787">
    <property type="term" value="F:hydrolase activity"/>
    <property type="evidence" value="ECO:0007669"/>
    <property type="project" value="UniProtKB-KW"/>
</dbReference>
<protein>
    <submittedName>
        <fullName evidence="2">Alpha/beta fold hydrolase</fullName>
    </submittedName>
</protein>
<comment type="caution">
    <text evidence="2">The sequence shown here is derived from an EMBL/GenBank/DDBJ whole genome shotgun (WGS) entry which is preliminary data.</text>
</comment>
<name>A0ABW2C6R0_9PSEU</name>
<dbReference type="PRINTS" id="PR00111">
    <property type="entry name" value="ABHYDROLASE"/>
</dbReference>
<dbReference type="SUPFAM" id="SSF53474">
    <property type="entry name" value="alpha/beta-Hydrolases"/>
    <property type="match status" value="1"/>
</dbReference>
<dbReference type="InterPro" id="IPR029058">
    <property type="entry name" value="AB_hydrolase_fold"/>
</dbReference>
<gene>
    <name evidence="2" type="ORF">ACFQGD_23980</name>
</gene>
<accession>A0ABW2C6R0</accession>
<feature type="domain" description="AB hydrolase-1" evidence="1">
    <location>
        <begin position="32"/>
        <end position="256"/>
    </location>
</feature>
<evidence type="ECO:0000259" key="1">
    <source>
        <dbReference type="Pfam" id="PF00561"/>
    </source>
</evidence>
<dbReference type="Gene3D" id="3.40.50.1820">
    <property type="entry name" value="alpha/beta hydrolase"/>
    <property type="match status" value="1"/>
</dbReference>
<dbReference type="InterPro" id="IPR050266">
    <property type="entry name" value="AB_hydrolase_sf"/>
</dbReference>
<dbReference type="EMBL" id="JBHSXX010000001">
    <property type="protein sequence ID" value="MFC6870200.1"/>
    <property type="molecule type" value="Genomic_DNA"/>
</dbReference>
<dbReference type="RefSeq" id="WP_345400223.1">
    <property type="nucleotide sequence ID" value="NZ_BAABLA010000098.1"/>
</dbReference>
<sequence>MNQGSITTPRERDVETWDGKVTLRVRVAGDGPPLLYLHAANGLMWDPFLTALAERYTVYAPEFPGTTSGDPYAIHQIDSLWDAVLIYEHMLRELDLAGIPMIGQSFGGMLAAELAAAYPTLFSHVVLLDPIGLWRDDAPVANWISASFPDLVAMLFHDPTRPAVQDLLAMPEEPAAHAAAQAAMVWNLGATGKLCWPIPDRGLNKRLHRVTAPTLIIWGEHDALIPVRYAEDFHRHIADSQVKIVPDAGHVPQVEQPETTHRLVTDFLV</sequence>
<reference evidence="3" key="1">
    <citation type="journal article" date="2019" name="Int. J. Syst. Evol. Microbiol.">
        <title>The Global Catalogue of Microorganisms (GCM) 10K type strain sequencing project: providing services to taxonomists for standard genome sequencing and annotation.</title>
        <authorList>
            <consortium name="The Broad Institute Genomics Platform"/>
            <consortium name="The Broad Institute Genome Sequencing Center for Infectious Disease"/>
            <person name="Wu L."/>
            <person name="Ma J."/>
        </authorList>
    </citation>
    <scope>NUCLEOTIDE SEQUENCE [LARGE SCALE GENOMIC DNA]</scope>
    <source>
        <strain evidence="3">KCTC 32255</strain>
    </source>
</reference>
<proteinExistence type="predicted"/>
<dbReference type="InterPro" id="IPR000073">
    <property type="entry name" value="AB_hydrolase_1"/>
</dbReference>
<evidence type="ECO:0000313" key="3">
    <source>
        <dbReference type="Proteomes" id="UP001596337"/>
    </source>
</evidence>
<keyword evidence="2" id="KW-0378">Hydrolase</keyword>
<organism evidence="2 3">
    <name type="scientific">Haloechinothrix salitolerans</name>
    <dbReference type="NCBI Taxonomy" id="926830"/>
    <lineage>
        <taxon>Bacteria</taxon>
        <taxon>Bacillati</taxon>
        <taxon>Actinomycetota</taxon>
        <taxon>Actinomycetes</taxon>
        <taxon>Pseudonocardiales</taxon>
        <taxon>Pseudonocardiaceae</taxon>
        <taxon>Haloechinothrix</taxon>
    </lineage>
</organism>
<evidence type="ECO:0000313" key="2">
    <source>
        <dbReference type="EMBL" id="MFC6870200.1"/>
    </source>
</evidence>